<dbReference type="Proteomes" id="UP001279734">
    <property type="component" value="Unassembled WGS sequence"/>
</dbReference>
<keyword evidence="2" id="KW-1185">Reference proteome</keyword>
<sequence length="128" mass="14779">MLMLSWLGSSVLSLDQNSQAFKEVAIIRHPQIVVTVIEVVVGGQRRWQQGNRRWLVSRWTWWLSLYPVVSSNHDETLVPQSSLAIERKWLRDDQKHSSDDKSVIGVLVFRSYLTTISMSNALFNLVQL</sequence>
<accession>A0AAD3SRB3</accession>
<name>A0AAD3SRB3_NEPGR</name>
<reference evidence="1" key="1">
    <citation type="submission" date="2023-05" db="EMBL/GenBank/DDBJ databases">
        <title>Nepenthes gracilis genome sequencing.</title>
        <authorList>
            <person name="Fukushima K."/>
        </authorList>
    </citation>
    <scope>NUCLEOTIDE SEQUENCE</scope>
    <source>
        <strain evidence="1">SING2019-196</strain>
    </source>
</reference>
<gene>
    <name evidence="1" type="ORF">Nepgr_018406</name>
</gene>
<evidence type="ECO:0000313" key="2">
    <source>
        <dbReference type="Proteomes" id="UP001279734"/>
    </source>
</evidence>
<evidence type="ECO:0000313" key="1">
    <source>
        <dbReference type="EMBL" id="GMH16565.1"/>
    </source>
</evidence>
<protein>
    <submittedName>
        <fullName evidence="1">Uncharacterized protein</fullName>
    </submittedName>
</protein>
<dbReference type="EMBL" id="BSYO01000016">
    <property type="protein sequence ID" value="GMH16565.1"/>
    <property type="molecule type" value="Genomic_DNA"/>
</dbReference>
<proteinExistence type="predicted"/>
<dbReference type="AlphaFoldDB" id="A0AAD3SRB3"/>
<comment type="caution">
    <text evidence="1">The sequence shown here is derived from an EMBL/GenBank/DDBJ whole genome shotgun (WGS) entry which is preliminary data.</text>
</comment>
<organism evidence="1 2">
    <name type="scientific">Nepenthes gracilis</name>
    <name type="common">Slender pitcher plant</name>
    <dbReference type="NCBI Taxonomy" id="150966"/>
    <lineage>
        <taxon>Eukaryota</taxon>
        <taxon>Viridiplantae</taxon>
        <taxon>Streptophyta</taxon>
        <taxon>Embryophyta</taxon>
        <taxon>Tracheophyta</taxon>
        <taxon>Spermatophyta</taxon>
        <taxon>Magnoliopsida</taxon>
        <taxon>eudicotyledons</taxon>
        <taxon>Gunneridae</taxon>
        <taxon>Pentapetalae</taxon>
        <taxon>Caryophyllales</taxon>
        <taxon>Nepenthaceae</taxon>
        <taxon>Nepenthes</taxon>
    </lineage>
</organism>